<name>A0A6S8U5K1_9STRA</name>
<dbReference type="InterPro" id="IPR050868">
    <property type="entry name" value="ELMO_domain-containing"/>
</dbReference>
<dbReference type="InterPro" id="IPR011993">
    <property type="entry name" value="PH-like_dom_sf"/>
</dbReference>
<dbReference type="InterPro" id="IPR006816">
    <property type="entry name" value="ELMO_dom"/>
</dbReference>
<gene>
    <name evidence="4" type="ORF">PCAL00307_LOCUS7110</name>
    <name evidence="5" type="ORF">PCAL00307_LOCUS7111</name>
    <name evidence="6" type="ORF">PECAL_5P04320</name>
</gene>
<dbReference type="PANTHER" id="PTHR12771">
    <property type="entry name" value="ENGULFMENT AND CELL MOTILITY"/>
    <property type="match status" value="1"/>
</dbReference>
<dbReference type="Proteomes" id="UP000789595">
    <property type="component" value="Unassembled WGS sequence"/>
</dbReference>
<dbReference type="InterPro" id="IPR001849">
    <property type="entry name" value="PH_domain"/>
</dbReference>
<protein>
    <recommendedName>
        <fullName evidence="8">PH domain-containing protein</fullName>
    </recommendedName>
</protein>
<keyword evidence="7" id="KW-1185">Reference proteome</keyword>
<dbReference type="CDD" id="cd00821">
    <property type="entry name" value="PH"/>
    <property type="match status" value="1"/>
</dbReference>
<dbReference type="PROSITE" id="PS50003">
    <property type="entry name" value="PH_DOMAIN"/>
    <property type="match status" value="1"/>
</dbReference>
<feature type="domain" description="PH" evidence="2">
    <location>
        <begin position="237"/>
        <end position="348"/>
    </location>
</feature>
<reference evidence="6" key="2">
    <citation type="submission" date="2021-11" db="EMBL/GenBank/DDBJ databases">
        <authorList>
            <consortium name="Genoscope - CEA"/>
            <person name="William W."/>
        </authorList>
    </citation>
    <scope>NUCLEOTIDE SEQUENCE</scope>
</reference>
<evidence type="ECO:0000313" key="6">
    <source>
        <dbReference type="EMBL" id="CAH0375884.1"/>
    </source>
</evidence>
<accession>A0A6S8U5K1</accession>
<dbReference type="PROSITE" id="PS51335">
    <property type="entry name" value="ELMO"/>
    <property type="match status" value="1"/>
</dbReference>
<reference evidence="5" key="1">
    <citation type="submission" date="2021-01" db="EMBL/GenBank/DDBJ databases">
        <authorList>
            <person name="Corre E."/>
            <person name="Pelletier E."/>
            <person name="Niang G."/>
            <person name="Scheremetjew M."/>
            <person name="Finn R."/>
            <person name="Kale V."/>
            <person name="Holt S."/>
            <person name="Cochrane G."/>
            <person name="Meng A."/>
            <person name="Brown T."/>
            <person name="Cohen L."/>
        </authorList>
    </citation>
    <scope>NUCLEOTIDE SEQUENCE</scope>
    <source>
        <strain evidence="5">CCMP1756</strain>
    </source>
</reference>
<sequence>MDQLQARLGSLLNRPLMEDAATKELAEAARARVDVLRSLLRTPAVVGDDEYERLLKEVFDATTKLLGRAPTAHRGPESEEGWKLAGFQATAPDREFRGGGLLGLHCLLHALEHHPATCAKLLEGPFPFAAASINMTLVAARLAGVASADDALKASIGDKSPQNAPRDCRSLLATSHAGFFEVHALCLDALERARSDVDAGAMDFMGCAVAAREEVSLLLSHAPRDVEALKKLARAVPRRRSGFLTMHASSNFLMKREPVRRFFVLSTSRLKWYEERDVHSSTRSAATLLAPGKPAGSLVLQGDATVRFRVEERSFSIVSSKGKQLLWLVADEARDMEKWCVALTEHCALAAIDLSQRLEAGTVVSSETFEAVPYVVDAAVGIYVREAPDVAAPRTGRGLMPGEEVEIVERVVVDDAKGGRTFLRLADGGWAMERHPSSGVPILRVSSGDSV</sequence>
<dbReference type="SMART" id="SM00233">
    <property type="entry name" value="PH"/>
    <property type="match status" value="1"/>
</dbReference>
<evidence type="ECO:0008006" key="8">
    <source>
        <dbReference type="Google" id="ProtNLM"/>
    </source>
</evidence>
<dbReference type="EMBL" id="HBIW01008392">
    <property type="protein sequence ID" value="CAE0691675.1"/>
    <property type="molecule type" value="Transcribed_RNA"/>
</dbReference>
<proteinExistence type="predicted"/>
<dbReference type="PANTHER" id="PTHR12771:SF56">
    <property type="entry name" value="CED-12"/>
    <property type="match status" value="1"/>
</dbReference>
<evidence type="ECO:0000256" key="1">
    <source>
        <dbReference type="ARBA" id="ARBA00024863"/>
    </source>
</evidence>
<feature type="domain" description="ELMO" evidence="3">
    <location>
        <begin position="50"/>
        <end position="219"/>
    </location>
</feature>
<evidence type="ECO:0000313" key="4">
    <source>
        <dbReference type="EMBL" id="CAE0691674.1"/>
    </source>
</evidence>
<organism evidence="5">
    <name type="scientific">Pelagomonas calceolata</name>
    <dbReference type="NCBI Taxonomy" id="35677"/>
    <lineage>
        <taxon>Eukaryota</taxon>
        <taxon>Sar</taxon>
        <taxon>Stramenopiles</taxon>
        <taxon>Ochrophyta</taxon>
        <taxon>Pelagophyceae</taxon>
        <taxon>Pelagomonadales</taxon>
        <taxon>Pelagomonadaceae</taxon>
        <taxon>Pelagomonas</taxon>
    </lineage>
</organism>
<evidence type="ECO:0000259" key="2">
    <source>
        <dbReference type="PROSITE" id="PS50003"/>
    </source>
</evidence>
<dbReference type="EMBL" id="HBIW01008391">
    <property type="protein sequence ID" value="CAE0691674.1"/>
    <property type="molecule type" value="Transcribed_RNA"/>
</dbReference>
<dbReference type="Gene3D" id="2.30.29.30">
    <property type="entry name" value="Pleckstrin-homology domain (PH domain)/Phosphotyrosine-binding domain (PTB)"/>
    <property type="match status" value="1"/>
</dbReference>
<comment type="function">
    <text evidence="1">Involved in cytoskeletal rearrangements required for phagocytosis of apoptotic cells and cell motility. Acts in association with DOCK1 and CRK. Was initially proposed to be required in complex with DOCK1 to activate Rac Rho small GTPases. May enhance the guanine nucleotide exchange factor (GEF) activity of DOCK1.</text>
</comment>
<dbReference type="Pfam" id="PF04727">
    <property type="entry name" value="ELMO_CED12"/>
    <property type="match status" value="1"/>
</dbReference>
<dbReference type="AlphaFoldDB" id="A0A6S8U5K1"/>
<dbReference type="OrthoDB" id="205783at2759"/>
<dbReference type="SUPFAM" id="SSF50729">
    <property type="entry name" value="PH domain-like"/>
    <property type="match status" value="1"/>
</dbReference>
<evidence type="ECO:0000313" key="7">
    <source>
        <dbReference type="Proteomes" id="UP000789595"/>
    </source>
</evidence>
<dbReference type="EMBL" id="CAKKNE010000005">
    <property type="protein sequence ID" value="CAH0375884.1"/>
    <property type="molecule type" value="Genomic_DNA"/>
</dbReference>
<evidence type="ECO:0000259" key="3">
    <source>
        <dbReference type="PROSITE" id="PS51335"/>
    </source>
</evidence>
<evidence type="ECO:0000313" key="5">
    <source>
        <dbReference type="EMBL" id="CAE0691675.1"/>
    </source>
</evidence>